<name>A0A9N9CUP3_9GLOM</name>
<dbReference type="Gene3D" id="3.40.140.10">
    <property type="entry name" value="Cytidine Deaminase, domain 2"/>
    <property type="match status" value="1"/>
</dbReference>
<keyword evidence="3" id="KW-1185">Reference proteome</keyword>
<reference evidence="2" key="1">
    <citation type="submission" date="2021-06" db="EMBL/GenBank/DDBJ databases">
        <authorList>
            <person name="Kallberg Y."/>
            <person name="Tangrot J."/>
            <person name="Rosling A."/>
        </authorList>
    </citation>
    <scope>NUCLEOTIDE SEQUENCE</scope>
    <source>
        <strain evidence="2">FL130A</strain>
    </source>
</reference>
<organism evidence="2 3">
    <name type="scientific">Ambispora leptoticha</name>
    <dbReference type="NCBI Taxonomy" id="144679"/>
    <lineage>
        <taxon>Eukaryota</taxon>
        <taxon>Fungi</taxon>
        <taxon>Fungi incertae sedis</taxon>
        <taxon>Mucoromycota</taxon>
        <taxon>Glomeromycotina</taxon>
        <taxon>Glomeromycetes</taxon>
        <taxon>Archaeosporales</taxon>
        <taxon>Ambisporaceae</taxon>
        <taxon>Ambispora</taxon>
    </lineage>
</organism>
<dbReference type="SUPFAM" id="SSF102712">
    <property type="entry name" value="JAB1/MPN domain"/>
    <property type="match status" value="1"/>
</dbReference>
<protein>
    <submittedName>
        <fullName evidence="2">2339_t:CDS:1</fullName>
    </submittedName>
</protein>
<comment type="caution">
    <text evidence="2">The sequence shown here is derived from an EMBL/GenBank/DDBJ whole genome shotgun (WGS) entry which is preliminary data.</text>
</comment>
<dbReference type="AlphaFoldDB" id="A0A9N9CUP3"/>
<evidence type="ECO:0000256" key="1">
    <source>
        <dbReference type="SAM" id="MobiDB-lite"/>
    </source>
</evidence>
<accession>A0A9N9CUP3</accession>
<dbReference type="Proteomes" id="UP000789508">
    <property type="component" value="Unassembled WGS sequence"/>
</dbReference>
<evidence type="ECO:0000313" key="3">
    <source>
        <dbReference type="Proteomes" id="UP000789508"/>
    </source>
</evidence>
<gene>
    <name evidence="2" type="ORF">ALEPTO_LOCUS8655</name>
</gene>
<feature type="non-terminal residue" evidence="2">
    <location>
        <position position="1"/>
    </location>
</feature>
<proteinExistence type="predicted"/>
<dbReference type="EMBL" id="CAJVPS010005272">
    <property type="protein sequence ID" value="CAG8613252.1"/>
    <property type="molecule type" value="Genomic_DNA"/>
</dbReference>
<feature type="region of interest" description="Disordered" evidence="1">
    <location>
        <begin position="1"/>
        <end position="25"/>
    </location>
</feature>
<dbReference type="OrthoDB" id="2145297at2759"/>
<sequence>MVQSNTPPAASTDRTNSNKISNRNLENNPAGANFRVVIDESLVSALLECAYSDCRHHVLGYLGGMCTMDTPERDTITCHVTNFYSSGRSLPSLLTGNIRETDTARTHALELFKSLGCNLIGWYRSHFSSSIKYTPTDADIAKQRELQSQFPNSIAIVVSISTTSRPVFGAQKTKIVNDTLNELFVFRASSSIT</sequence>
<evidence type="ECO:0000313" key="2">
    <source>
        <dbReference type="EMBL" id="CAG8613252.1"/>
    </source>
</evidence>